<evidence type="ECO:0000256" key="1">
    <source>
        <dbReference type="ARBA" id="ARBA00004370"/>
    </source>
</evidence>
<proteinExistence type="inferred from homology"/>
<dbReference type="InterPro" id="IPR020781">
    <property type="entry name" value="ATPase_OSCP/d_CS"/>
</dbReference>
<dbReference type="Proteomes" id="UP000175744">
    <property type="component" value="Unassembled WGS sequence"/>
</dbReference>
<organism evidence="9 10">
    <name type="scientific">Clostridium acetireducens DSM 10703</name>
    <dbReference type="NCBI Taxonomy" id="1121290"/>
    <lineage>
        <taxon>Bacteria</taxon>
        <taxon>Bacillati</taxon>
        <taxon>Bacillota</taxon>
        <taxon>Clostridia</taxon>
        <taxon>Eubacteriales</taxon>
        <taxon>Clostridiaceae</taxon>
        <taxon>Clostridium</taxon>
    </lineage>
</organism>
<gene>
    <name evidence="8 9" type="primary">atpH</name>
    <name evidence="9" type="ORF">CLOACE_21520</name>
</gene>
<keyword evidence="8" id="KW-1003">Cell membrane</keyword>
<dbReference type="STRING" id="1121290.CLAOCE_21520"/>
<keyword evidence="2 8" id="KW-0813">Transport</keyword>
<dbReference type="NCBIfam" id="TIGR01145">
    <property type="entry name" value="ATP_synt_delta"/>
    <property type="match status" value="1"/>
</dbReference>
<dbReference type="SUPFAM" id="SSF47928">
    <property type="entry name" value="N-terminal domain of the delta subunit of the F1F0-ATP synthase"/>
    <property type="match status" value="1"/>
</dbReference>
<comment type="function">
    <text evidence="8">F(1)F(0) ATP synthase produces ATP from ADP in the presence of a proton or sodium gradient. F-type ATPases consist of two structural domains, F(1) containing the extramembraneous catalytic core and F(0) containing the membrane proton channel, linked together by a central stalk and a peripheral stalk. During catalysis, ATP synthesis in the catalytic domain of F(1) is coupled via a rotary mechanism of the central stalk subunits to proton translocation.</text>
</comment>
<keyword evidence="5 8" id="KW-0472">Membrane</keyword>
<evidence type="ECO:0000256" key="3">
    <source>
        <dbReference type="ARBA" id="ARBA00022781"/>
    </source>
</evidence>
<dbReference type="InterPro" id="IPR000711">
    <property type="entry name" value="ATPase_OSCP/dsu"/>
</dbReference>
<name>A0A1E8EVY9_9CLOT</name>
<dbReference type="RefSeq" id="WP_070111246.1">
    <property type="nucleotide sequence ID" value="NZ_LZFO01000046.1"/>
</dbReference>
<dbReference type="PROSITE" id="PS00389">
    <property type="entry name" value="ATPASE_DELTA"/>
    <property type="match status" value="1"/>
</dbReference>
<keyword evidence="3 8" id="KW-0375">Hydrogen ion transport</keyword>
<comment type="function">
    <text evidence="8">This protein is part of the stalk that links CF(0) to CF(1). It either transmits conformational changes from CF(0) to CF(1) or is implicated in proton conduction.</text>
</comment>
<dbReference type="EMBL" id="LZFO01000046">
    <property type="protein sequence ID" value="OFI01400.1"/>
    <property type="molecule type" value="Genomic_DNA"/>
</dbReference>
<dbReference type="GO" id="GO:0005886">
    <property type="term" value="C:plasma membrane"/>
    <property type="evidence" value="ECO:0007669"/>
    <property type="project" value="UniProtKB-SubCell"/>
</dbReference>
<dbReference type="GO" id="GO:0045259">
    <property type="term" value="C:proton-transporting ATP synthase complex"/>
    <property type="evidence" value="ECO:0007669"/>
    <property type="project" value="UniProtKB-KW"/>
</dbReference>
<accession>A0A1E8EVY9</accession>
<dbReference type="Pfam" id="PF00213">
    <property type="entry name" value="OSCP"/>
    <property type="match status" value="1"/>
</dbReference>
<keyword evidence="10" id="KW-1185">Reference proteome</keyword>
<dbReference type="Gene3D" id="1.10.520.20">
    <property type="entry name" value="N-terminal domain of the delta subunit of the F1F0-ATP synthase"/>
    <property type="match status" value="1"/>
</dbReference>
<dbReference type="PRINTS" id="PR00125">
    <property type="entry name" value="ATPASEDELTA"/>
</dbReference>
<dbReference type="HAMAP" id="MF_01416">
    <property type="entry name" value="ATP_synth_delta_bact"/>
    <property type="match status" value="1"/>
</dbReference>
<comment type="subcellular location">
    <subcellularLocation>
        <location evidence="8">Cell membrane</location>
        <topology evidence="8">Peripheral membrane protein</topology>
    </subcellularLocation>
    <subcellularLocation>
        <location evidence="1">Membrane</location>
    </subcellularLocation>
</comment>
<dbReference type="AlphaFoldDB" id="A0A1E8EVY9"/>
<evidence type="ECO:0000256" key="2">
    <source>
        <dbReference type="ARBA" id="ARBA00022448"/>
    </source>
</evidence>
<evidence type="ECO:0000256" key="6">
    <source>
        <dbReference type="ARBA" id="ARBA00023196"/>
    </source>
</evidence>
<dbReference type="OrthoDB" id="9802471at2"/>
<reference evidence="9 10" key="1">
    <citation type="submission" date="2016-06" db="EMBL/GenBank/DDBJ databases">
        <title>Genome sequence of Clostridium acetireducens DSM 10703.</title>
        <authorList>
            <person name="Poehlein A."/>
            <person name="Fluechter S."/>
            <person name="Duerre P."/>
            <person name="Daniel R."/>
        </authorList>
    </citation>
    <scope>NUCLEOTIDE SEQUENCE [LARGE SCALE GENOMIC DNA]</scope>
    <source>
        <strain evidence="9 10">DSM 10703</strain>
    </source>
</reference>
<dbReference type="GO" id="GO:0046933">
    <property type="term" value="F:proton-transporting ATP synthase activity, rotational mechanism"/>
    <property type="evidence" value="ECO:0007669"/>
    <property type="project" value="UniProtKB-UniRule"/>
</dbReference>
<dbReference type="NCBIfam" id="NF004403">
    <property type="entry name" value="PRK05758.2-4"/>
    <property type="match status" value="1"/>
</dbReference>
<keyword evidence="4 8" id="KW-0406">Ion transport</keyword>
<evidence type="ECO:0000256" key="7">
    <source>
        <dbReference type="ARBA" id="ARBA00023310"/>
    </source>
</evidence>
<comment type="caution">
    <text evidence="9">The sequence shown here is derived from an EMBL/GenBank/DDBJ whole genome shotgun (WGS) entry which is preliminary data.</text>
</comment>
<dbReference type="PATRIC" id="fig|1121290.3.peg.2166"/>
<evidence type="ECO:0000256" key="4">
    <source>
        <dbReference type="ARBA" id="ARBA00023065"/>
    </source>
</evidence>
<evidence type="ECO:0000256" key="8">
    <source>
        <dbReference type="HAMAP-Rule" id="MF_01416"/>
    </source>
</evidence>
<evidence type="ECO:0000313" key="9">
    <source>
        <dbReference type="EMBL" id="OFI01400.1"/>
    </source>
</evidence>
<dbReference type="PANTHER" id="PTHR11910">
    <property type="entry name" value="ATP SYNTHASE DELTA CHAIN"/>
    <property type="match status" value="1"/>
</dbReference>
<evidence type="ECO:0000313" key="10">
    <source>
        <dbReference type="Proteomes" id="UP000175744"/>
    </source>
</evidence>
<comment type="similarity">
    <text evidence="8">Belongs to the ATPase delta chain family.</text>
</comment>
<keyword evidence="6 8" id="KW-0139">CF(1)</keyword>
<protein>
    <recommendedName>
        <fullName evidence="8">ATP synthase subunit delta</fullName>
    </recommendedName>
    <alternativeName>
        <fullName evidence="8">ATP synthase F(1) sector subunit delta</fullName>
    </alternativeName>
    <alternativeName>
        <fullName evidence="8">F-type ATPase subunit delta</fullName>
        <shortName evidence="8">F-ATPase subunit delta</shortName>
    </alternativeName>
</protein>
<sequence>MYEYLDRRYALALYKIGEEKGRVEEYIQDLNDIVDIIKNNNELLQLIKHPEVSTLRKKHIFTDIFKDKIDKELLRFLLILIEKDRILYLEEKLREMEKIHLEKKNTLMAKVKTVIPLEESEKEQLVKALEKKYNKKIILTEEVDTTIIGGVYVRVGNDVIDGTIKSRIEEMKKLAFSKE</sequence>
<evidence type="ECO:0000256" key="5">
    <source>
        <dbReference type="ARBA" id="ARBA00023136"/>
    </source>
</evidence>
<dbReference type="InterPro" id="IPR026015">
    <property type="entry name" value="ATP_synth_OSCP/delta_N_sf"/>
</dbReference>
<keyword evidence="7 8" id="KW-0066">ATP synthesis</keyword>